<evidence type="ECO:0000313" key="2">
    <source>
        <dbReference type="Proteomes" id="UP000316584"/>
    </source>
</evidence>
<dbReference type="RefSeq" id="WP_144890880.1">
    <property type="nucleotide sequence ID" value="NZ_CP042218.1"/>
</dbReference>
<organism evidence="1 2">
    <name type="scientific">Luteimonas granuli</name>
    <dbReference type="NCBI Taxonomy" id="1176533"/>
    <lineage>
        <taxon>Bacteria</taxon>
        <taxon>Pseudomonadati</taxon>
        <taxon>Pseudomonadota</taxon>
        <taxon>Gammaproteobacteria</taxon>
        <taxon>Lysobacterales</taxon>
        <taxon>Lysobacteraceae</taxon>
        <taxon>Luteimonas</taxon>
    </lineage>
</organism>
<dbReference type="AlphaFoldDB" id="A0A518N2X3"/>
<sequence>MLERGWYPQADPDRGRFRNLLLTALRRFVADRQAQAHALKRYAAHLDTQVVAELPDDAPGPEDAFTRAWLETVVARATRRLQREWAEHGRQAQYALLAPLLVERADGHELRQLAERTGVRGNTLAVQAHRMRQRLRQLVRLELLATVRDPDQLEEELLELRRALGERTR</sequence>
<keyword evidence="2" id="KW-1185">Reference proteome</keyword>
<evidence type="ECO:0008006" key="3">
    <source>
        <dbReference type="Google" id="ProtNLM"/>
    </source>
</evidence>
<accession>A0A518N2X3</accession>
<dbReference type="OrthoDB" id="128557at2"/>
<protein>
    <recommendedName>
        <fullName evidence="3">Sigma-70 family RNA polymerase sigma factor</fullName>
    </recommendedName>
</protein>
<reference evidence="1 2" key="1">
    <citation type="submission" date="2019-07" db="EMBL/GenBank/DDBJ databases">
        <title>Full genome sequence of Luteimonas sp. Gr-4.</title>
        <authorList>
            <person name="Im W.-T."/>
        </authorList>
    </citation>
    <scope>NUCLEOTIDE SEQUENCE [LARGE SCALE GENOMIC DNA]</scope>
    <source>
        <strain evidence="1 2">Gr-4</strain>
    </source>
</reference>
<dbReference type="KEGG" id="lug:FPZ22_04725"/>
<name>A0A518N2X3_9GAMM</name>
<proteinExistence type="predicted"/>
<gene>
    <name evidence="1" type="ORF">FPZ22_04725</name>
</gene>
<dbReference type="Proteomes" id="UP000316584">
    <property type="component" value="Chromosome"/>
</dbReference>
<evidence type="ECO:0000313" key="1">
    <source>
        <dbReference type="EMBL" id="QDW66283.1"/>
    </source>
</evidence>
<dbReference type="EMBL" id="CP042218">
    <property type="protein sequence ID" value="QDW66283.1"/>
    <property type="molecule type" value="Genomic_DNA"/>
</dbReference>